<organism evidence="2 3">
    <name type="scientific">Eumeta variegata</name>
    <name type="common">Bagworm moth</name>
    <name type="synonym">Eumeta japonica</name>
    <dbReference type="NCBI Taxonomy" id="151549"/>
    <lineage>
        <taxon>Eukaryota</taxon>
        <taxon>Metazoa</taxon>
        <taxon>Ecdysozoa</taxon>
        <taxon>Arthropoda</taxon>
        <taxon>Hexapoda</taxon>
        <taxon>Insecta</taxon>
        <taxon>Pterygota</taxon>
        <taxon>Neoptera</taxon>
        <taxon>Endopterygota</taxon>
        <taxon>Lepidoptera</taxon>
        <taxon>Glossata</taxon>
        <taxon>Ditrysia</taxon>
        <taxon>Tineoidea</taxon>
        <taxon>Psychidae</taxon>
        <taxon>Oiketicinae</taxon>
        <taxon>Eumeta</taxon>
    </lineage>
</organism>
<protein>
    <submittedName>
        <fullName evidence="2">Uncharacterized protein</fullName>
    </submittedName>
</protein>
<reference evidence="2 3" key="1">
    <citation type="journal article" date="2019" name="Commun. Biol.">
        <title>The bagworm genome reveals a unique fibroin gene that provides high tensile strength.</title>
        <authorList>
            <person name="Kono N."/>
            <person name="Nakamura H."/>
            <person name="Ohtoshi R."/>
            <person name="Tomita M."/>
            <person name="Numata K."/>
            <person name="Arakawa K."/>
        </authorList>
    </citation>
    <scope>NUCLEOTIDE SEQUENCE [LARGE SCALE GENOMIC DNA]</scope>
</reference>
<keyword evidence="1" id="KW-0812">Transmembrane</keyword>
<keyword evidence="3" id="KW-1185">Reference proteome</keyword>
<dbReference type="Proteomes" id="UP000299102">
    <property type="component" value="Unassembled WGS sequence"/>
</dbReference>
<dbReference type="EMBL" id="BGZK01001126">
    <property type="protein sequence ID" value="GBP71917.1"/>
    <property type="molecule type" value="Genomic_DNA"/>
</dbReference>
<evidence type="ECO:0000313" key="2">
    <source>
        <dbReference type="EMBL" id="GBP71917.1"/>
    </source>
</evidence>
<feature type="transmembrane region" description="Helical" evidence="1">
    <location>
        <begin position="20"/>
        <end position="37"/>
    </location>
</feature>
<evidence type="ECO:0000313" key="3">
    <source>
        <dbReference type="Proteomes" id="UP000299102"/>
    </source>
</evidence>
<proteinExistence type="predicted"/>
<keyword evidence="1" id="KW-0472">Membrane</keyword>
<dbReference type="AlphaFoldDB" id="A0A4C1YBL5"/>
<keyword evidence="1" id="KW-1133">Transmembrane helix</keyword>
<name>A0A4C1YBL5_EUMVA</name>
<accession>A0A4C1YBL5</accession>
<comment type="caution">
    <text evidence="2">The sequence shown here is derived from an EMBL/GenBank/DDBJ whole genome shotgun (WGS) entry which is preliminary data.</text>
</comment>
<sequence length="91" mass="10427">MSPHIGPVCLADNHVPHTRVILSSALLICFALTPIKLKRVLRLEIMFDTNESTAQMDKQQSERTFKSIVWHSLRHRRTRINFVPAPHASNT</sequence>
<evidence type="ECO:0000256" key="1">
    <source>
        <dbReference type="SAM" id="Phobius"/>
    </source>
</evidence>
<gene>
    <name evidence="2" type="ORF">EVAR_38250_1</name>
</gene>